<evidence type="ECO:0000313" key="2">
    <source>
        <dbReference type="Proteomes" id="UP001436297"/>
    </source>
</evidence>
<gene>
    <name evidence="1" type="ORF">QQM35_05815</name>
</gene>
<dbReference type="Proteomes" id="UP001436297">
    <property type="component" value="Chromosome"/>
</dbReference>
<protein>
    <submittedName>
        <fullName evidence="1">Uncharacterized protein</fullName>
    </submittedName>
</protein>
<sequence length="73" mass="8829">MFRKKKNSSEDFKLYTNVRELKSLVNEFKSLVAMTENKQMELKEVMSEFESLTALTENKLDEINKFKWKYKIK</sequence>
<reference evidence="1 2" key="1">
    <citation type="journal article" date="2024" name="Pathogens">
        <title>Staphylococcus hsinchuensis sp. nov., Isolated from Soymilk.</title>
        <authorList>
            <person name="Wang Y.T."/>
            <person name="Lin Y.C."/>
            <person name="Hsieh Y.H."/>
            <person name="Lin Y.T."/>
            <person name="Hamada M."/>
            <person name="Chen C.C."/>
            <person name="Liou J.S."/>
            <person name="Lee A.Y."/>
            <person name="Zhang W.L."/>
            <person name="Chen Y.T."/>
            <person name="Huang C.H."/>
        </authorList>
    </citation>
    <scope>NUCLEOTIDE SEQUENCE [LARGE SCALE GENOMIC DNA]</scope>
    <source>
        <strain evidence="1 2">H164</strain>
    </source>
</reference>
<dbReference type="EMBL" id="CP128355">
    <property type="protein sequence ID" value="XAF69590.1"/>
    <property type="molecule type" value="Genomic_DNA"/>
</dbReference>
<keyword evidence="2" id="KW-1185">Reference proteome</keyword>
<organism evidence="1 2">
    <name type="scientific">Staphylococcus hsinchuensis</name>
    <dbReference type="NCBI Taxonomy" id="3051183"/>
    <lineage>
        <taxon>Bacteria</taxon>
        <taxon>Bacillati</taxon>
        <taxon>Bacillota</taxon>
        <taxon>Bacilli</taxon>
        <taxon>Bacillales</taxon>
        <taxon>Staphylococcaceae</taxon>
        <taxon>Staphylococcus</taxon>
    </lineage>
</organism>
<evidence type="ECO:0000313" key="1">
    <source>
        <dbReference type="EMBL" id="XAF69590.1"/>
    </source>
</evidence>
<name>A0ABZ3E9M5_9STAP</name>
<accession>A0ABZ3E9M5</accession>
<proteinExistence type="predicted"/>
<dbReference type="RefSeq" id="WP_213470934.1">
    <property type="nucleotide sequence ID" value="NZ_CP128355.1"/>
</dbReference>